<dbReference type="GO" id="GO:0046930">
    <property type="term" value="C:pore complex"/>
    <property type="evidence" value="ECO:0007669"/>
    <property type="project" value="UniProtKB-KW"/>
</dbReference>
<dbReference type="PANTHER" id="PTHR38762:SF1">
    <property type="entry name" value="CRYPTIC OUTER MEMBRANE PORIN BGLH-RELATED"/>
    <property type="match status" value="1"/>
</dbReference>
<comment type="similarity">
    <text evidence="2">Belongs to the porin LamB (TC 1.B.3) family.</text>
</comment>
<dbReference type="SUPFAM" id="SSF56935">
    <property type="entry name" value="Porins"/>
    <property type="match status" value="1"/>
</dbReference>
<feature type="chain" id="PRO_5016371019" description="Maltoporin" evidence="10">
    <location>
        <begin position="24"/>
        <end position="432"/>
    </location>
</feature>
<evidence type="ECO:0008006" key="13">
    <source>
        <dbReference type="Google" id="ProtNLM"/>
    </source>
</evidence>
<feature type="signal peptide" evidence="10">
    <location>
        <begin position="1"/>
        <end position="23"/>
    </location>
</feature>
<evidence type="ECO:0000256" key="1">
    <source>
        <dbReference type="ARBA" id="ARBA00004571"/>
    </source>
</evidence>
<dbReference type="InterPro" id="IPR003192">
    <property type="entry name" value="Porin_LamB"/>
</dbReference>
<evidence type="ECO:0000313" key="11">
    <source>
        <dbReference type="EMBL" id="PWN63095.1"/>
    </source>
</evidence>
<keyword evidence="10" id="KW-0732">Signal</keyword>
<keyword evidence="8" id="KW-0472">Membrane</keyword>
<evidence type="ECO:0000256" key="7">
    <source>
        <dbReference type="ARBA" id="ARBA00023114"/>
    </source>
</evidence>
<evidence type="ECO:0000256" key="3">
    <source>
        <dbReference type="ARBA" id="ARBA00022448"/>
    </source>
</evidence>
<dbReference type="Proteomes" id="UP000236594">
    <property type="component" value="Unassembled WGS sequence"/>
</dbReference>
<dbReference type="GO" id="GO:0015144">
    <property type="term" value="F:carbohydrate transmembrane transporter activity"/>
    <property type="evidence" value="ECO:0007669"/>
    <property type="project" value="TreeGrafter"/>
</dbReference>
<keyword evidence="5" id="KW-0812">Transmembrane</keyword>
<dbReference type="OrthoDB" id="106611at2"/>
<evidence type="ECO:0000256" key="4">
    <source>
        <dbReference type="ARBA" id="ARBA00022452"/>
    </source>
</evidence>
<keyword evidence="6" id="KW-0406">Ion transport</keyword>
<protein>
    <recommendedName>
        <fullName evidence="13">Maltoporin</fullName>
    </recommendedName>
</protein>
<evidence type="ECO:0000313" key="12">
    <source>
        <dbReference type="Proteomes" id="UP000236594"/>
    </source>
</evidence>
<dbReference type="EMBL" id="PPED02000008">
    <property type="protein sequence ID" value="PWN63095.1"/>
    <property type="molecule type" value="Genomic_DNA"/>
</dbReference>
<dbReference type="GO" id="GO:0015288">
    <property type="term" value="F:porin activity"/>
    <property type="evidence" value="ECO:0007669"/>
    <property type="project" value="UniProtKB-KW"/>
</dbReference>
<dbReference type="Pfam" id="PF02264">
    <property type="entry name" value="LamB"/>
    <property type="match status" value="1"/>
</dbReference>
<organism evidence="11 12">
    <name type="scientific">Chryseobacterium phosphatilyticum</name>
    <dbReference type="NCBI Taxonomy" id="475075"/>
    <lineage>
        <taxon>Bacteria</taxon>
        <taxon>Pseudomonadati</taxon>
        <taxon>Bacteroidota</taxon>
        <taxon>Flavobacteriia</taxon>
        <taxon>Flavobacteriales</taxon>
        <taxon>Weeksellaceae</taxon>
        <taxon>Chryseobacterium group</taxon>
        <taxon>Chryseobacterium</taxon>
    </lineage>
</organism>
<dbReference type="GO" id="GO:0015774">
    <property type="term" value="P:polysaccharide transport"/>
    <property type="evidence" value="ECO:0007669"/>
    <property type="project" value="TreeGrafter"/>
</dbReference>
<name>A0A316WP75_9FLAO</name>
<dbReference type="PANTHER" id="PTHR38762">
    <property type="entry name" value="CRYPTIC OUTER MEMBRANE PORIN BGLH-RELATED"/>
    <property type="match status" value="1"/>
</dbReference>
<dbReference type="InterPro" id="IPR050286">
    <property type="entry name" value="G_neg_Bact_CarbUptk_Porin"/>
</dbReference>
<dbReference type="GO" id="GO:0006811">
    <property type="term" value="P:monoatomic ion transport"/>
    <property type="evidence" value="ECO:0007669"/>
    <property type="project" value="UniProtKB-KW"/>
</dbReference>
<dbReference type="RefSeq" id="WP_103247494.1">
    <property type="nucleotide sequence ID" value="NZ_PPED02000008.1"/>
</dbReference>
<comment type="caution">
    <text evidence="11">The sequence shown here is derived from an EMBL/GenBank/DDBJ whole genome shotgun (WGS) entry which is preliminary data.</text>
</comment>
<comment type="subcellular location">
    <subcellularLocation>
        <location evidence="1">Cell outer membrane</location>
        <topology evidence="1">Multi-pass membrane protein</topology>
    </subcellularLocation>
</comment>
<evidence type="ECO:0000256" key="5">
    <source>
        <dbReference type="ARBA" id="ARBA00022692"/>
    </source>
</evidence>
<keyword evidence="7" id="KW-0626">Porin</keyword>
<dbReference type="AlphaFoldDB" id="A0A316WP75"/>
<dbReference type="GO" id="GO:0009279">
    <property type="term" value="C:cell outer membrane"/>
    <property type="evidence" value="ECO:0007669"/>
    <property type="project" value="UniProtKB-SubCell"/>
</dbReference>
<evidence type="ECO:0000256" key="6">
    <source>
        <dbReference type="ARBA" id="ARBA00023065"/>
    </source>
</evidence>
<keyword evidence="4" id="KW-1134">Transmembrane beta strand</keyword>
<accession>A0A316WP75</accession>
<keyword evidence="3" id="KW-0813">Transport</keyword>
<gene>
    <name evidence="11" type="ORF">C1631_022695</name>
</gene>
<proteinExistence type="inferred from homology"/>
<dbReference type="Gene3D" id="2.40.170.10">
    <property type="entry name" value="Porin, LamB type"/>
    <property type="match status" value="1"/>
</dbReference>
<keyword evidence="12" id="KW-1185">Reference proteome</keyword>
<reference evidence="11 12" key="1">
    <citation type="submission" date="2018-04" db="EMBL/GenBank/DDBJ databases">
        <title>Draft Genome Sequence of Phosphate-Solubilizing Chryseobacterium sp. ISE14 that is a Biocontrol and Plant Growth-Promoting Rhizobacterium Isolated from Cucumber.</title>
        <authorList>
            <person name="Jeong J.-J."/>
            <person name="Sang M.K."/>
            <person name="Choi I.-G."/>
            <person name="Kim K.D."/>
        </authorList>
    </citation>
    <scope>NUCLEOTIDE SEQUENCE [LARGE SCALE GENOMIC DNA]</scope>
    <source>
        <strain evidence="11 12">ISE14</strain>
    </source>
</reference>
<sequence>MKKKKLIQIGSLLFLLTDSLCFAQKFNFKSHELSVNGYARTGFGWSDGGQMVNFATPDNVHKFRMGNEANHYGELQFNYRYQNKDSVNLYEVTYMMSKFIPFGSDAYKQFPETAQLYGKINKVVKNANLWVGKRYYDRRNVESLDYFWINSAQNSQIGLGLENYQIKNSGNMNLALIRFKYGNNDAHSYVADFRYLDLPVSEHSKLNILGQYSIKTQNDITNTPRSTGFALGGWWTYSQKKISNTSTIIFRKGSSIIENQYSGKTISENAGNAIVYDLDKANSFDVINNFVYDDKQRHAVQVSLTYQYRDFGIGNTDGMGNVLDNKVSKNFFSVGFRYLYYINKHFNLALEAGNDYMKNNRSGVEGSLQKVTFSPQISWDYGYYSRPVLRPFITYAHWSNDFTGKTGVSDFNTRLMSKNNGISFGLQLEIWW</sequence>
<evidence type="ECO:0000256" key="2">
    <source>
        <dbReference type="ARBA" id="ARBA00007055"/>
    </source>
</evidence>
<evidence type="ECO:0000256" key="10">
    <source>
        <dbReference type="SAM" id="SignalP"/>
    </source>
</evidence>
<evidence type="ECO:0000256" key="9">
    <source>
        <dbReference type="ARBA" id="ARBA00023237"/>
    </source>
</evidence>
<dbReference type="InterPro" id="IPR036998">
    <property type="entry name" value="Porin_LamB_sf"/>
</dbReference>
<evidence type="ECO:0000256" key="8">
    <source>
        <dbReference type="ARBA" id="ARBA00023136"/>
    </source>
</evidence>
<keyword evidence="9" id="KW-0998">Cell outer membrane</keyword>